<dbReference type="OrthoDB" id="2384083at2759"/>
<accession>A0A086TIM6</accession>
<reference evidence="2 3" key="1">
    <citation type="submission" date="2011-02" db="EMBL/GenBank/DDBJ databases">
        <title>The Genome Sequence of Mortierella verticillata NRRL 6337.</title>
        <authorList>
            <consortium name="The Broad Institute Genome Sequencing Platform"/>
            <person name="Russ C."/>
            <person name="Cuomo C."/>
            <person name="Burger G."/>
            <person name="Gray M.W."/>
            <person name="Holland P.W.H."/>
            <person name="King N."/>
            <person name="Lang F.B.F."/>
            <person name="Roger A.J."/>
            <person name="Ruiz-Trillo I."/>
            <person name="Young S.K."/>
            <person name="Zeng Q."/>
            <person name="Gargeya S."/>
            <person name="Alvarado L."/>
            <person name="Berlin A."/>
            <person name="Chapman S.B."/>
            <person name="Chen Z."/>
            <person name="Freedman E."/>
            <person name="Gellesch M."/>
            <person name="Goldberg J."/>
            <person name="Griggs A."/>
            <person name="Gujja S."/>
            <person name="Heilman E."/>
            <person name="Heiman D."/>
            <person name="Howarth C."/>
            <person name="Mehta T."/>
            <person name="Neiman D."/>
            <person name="Pearson M."/>
            <person name="Roberts A."/>
            <person name="Saif S."/>
            <person name="Shea T."/>
            <person name="Shenoy N."/>
            <person name="Sisk P."/>
            <person name="Stolte C."/>
            <person name="Sykes S."/>
            <person name="White J."/>
            <person name="Yandava C."/>
            <person name="Haas B."/>
            <person name="Nusbaum C."/>
            <person name="Birren B."/>
        </authorList>
    </citation>
    <scope>NUCLEOTIDE SEQUENCE [LARGE SCALE GENOMIC DNA]</scope>
    <source>
        <strain evidence="2 3">NRRL 6337</strain>
    </source>
</reference>
<name>A0A086TIM6_9FUNG</name>
<keyword evidence="3" id="KW-1185">Reference proteome</keyword>
<dbReference type="AlphaFoldDB" id="A0A086TIM6"/>
<evidence type="ECO:0000313" key="2">
    <source>
        <dbReference type="EMBL" id="KFH61803.1"/>
    </source>
</evidence>
<gene>
    <name evidence="2" type="ORF">MVEG_12386</name>
</gene>
<sequence length="255" mass="28526">KNIHRTMAKNKQRKVESDSEGSIVDIGTKMGKMKVNGATKLPTIRDIQVVNSNDFDPKKLKLDDEEESGGISRVNLLYKYKSGERPLCFTCPNDNEAFFRCNGVEEETYAKKGGQRTGTGKNIMKLYLEADNPEHEKFYECLLSISSAVKKKIEKEKGGKVDVKIRGLYDVVDDEKHVTGHALAAKLIEGGDGVVYTAAYNSEEQVDVKSVGRCDVRPGLIFSYTIPEDGSYRINVSLAQVYYVPRSLFPLRDLD</sequence>
<dbReference type="EMBL" id="KN042439">
    <property type="protein sequence ID" value="KFH61803.1"/>
    <property type="molecule type" value="Genomic_DNA"/>
</dbReference>
<evidence type="ECO:0000313" key="3">
    <source>
        <dbReference type="Proteomes" id="UP000243308"/>
    </source>
</evidence>
<evidence type="ECO:0000256" key="1">
    <source>
        <dbReference type="SAM" id="MobiDB-lite"/>
    </source>
</evidence>
<dbReference type="Proteomes" id="UP000243308">
    <property type="component" value="Unassembled WGS sequence"/>
</dbReference>
<feature type="non-terminal residue" evidence="2">
    <location>
        <position position="1"/>
    </location>
</feature>
<proteinExistence type="predicted"/>
<feature type="region of interest" description="Disordered" evidence="1">
    <location>
        <begin position="1"/>
        <end position="22"/>
    </location>
</feature>
<protein>
    <submittedName>
        <fullName evidence="2">Uncharacterized protein</fullName>
    </submittedName>
</protein>
<organism evidence="2 3">
    <name type="scientific">Podila verticillata NRRL 6337</name>
    <dbReference type="NCBI Taxonomy" id="1069443"/>
    <lineage>
        <taxon>Eukaryota</taxon>
        <taxon>Fungi</taxon>
        <taxon>Fungi incertae sedis</taxon>
        <taxon>Mucoromycota</taxon>
        <taxon>Mortierellomycotina</taxon>
        <taxon>Mortierellomycetes</taxon>
        <taxon>Mortierellales</taxon>
        <taxon>Mortierellaceae</taxon>
        <taxon>Podila</taxon>
    </lineage>
</organism>
<feature type="compositionally biased region" description="Basic residues" evidence="1">
    <location>
        <begin position="1"/>
        <end position="12"/>
    </location>
</feature>